<evidence type="ECO:0000313" key="4">
    <source>
        <dbReference type="Proteomes" id="UP000019478"/>
    </source>
</evidence>
<evidence type="ECO:0000256" key="2">
    <source>
        <dbReference type="SAM" id="MobiDB-lite"/>
    </source>
</evidence>
<feature type="compositionally biased region" description="Polar residues" evidence="2">
    <location>
        <begin position="330"/>
        <end position="342"/>
    </location>
</feature>
<comment type="caution">
    <text evidence="3">The sequence shown here is derived from an EMBL/GenBank/DDBJ whole genome shotgun (WGS) entry which is preliminary data.</text>
</comment>
<reference evidence="3 4" key="1">
    <citation type="submission" date="2013-03" db="EMBL/GenBank/DDBJ databases">
        <title>The Genome Sequence of Capronia epimyces CBS 606.96.</title>
        <authorList>
            <consortium name="The Broad Institute Genomics Platform"/>
            <person name="Cuomo C."/>
            <person name="de Hoog S."/>
            <person name="Gorbushina A."/>
            <person name="Walker B."/>
            <person name="Young S.K."/>
            <person name="Zeng Q."/>
            <person name="Gargeya S."/>
            <person name="Fitzgerald M."/>
            <person name="Haas B."/>
            <person name="Abouelleil A."/>
            <person name="Allen A.W."/>
            <person name="Alvarado L."/>
            <person name="Arachchi H.M."/>
            <person name="Berlin A.M."/>
            <person name="Chapman S.B."/>
            <person name="Gainer-Dewar J."/>
            <person name="Goldberg J."/>
            <person name="Griggs A."/>
            <person name="Gujja S."/>
            <person name="Hansen M."/>
            <person name="Howarth C."/>
            <person name="Imamovic A."/>
            <person name="Ireland A."/>
            <person name="Larimer J."/>
            <person name="McCowan C."/>
            <person name="Murphy C."/>
            <person name="Pearson M."/>
            <person name="Poon T.W."/>
            <person name="Priest M."/>
            <person name="Roberts A."/>
            <person name="Saif S."/>
            <person name="Shea T."/>
            <person name="Sisk P."/>
            <person name="Sykes S."/>
            <person name="Wortman J."/>
            <person name="Nusbaum C."/>
            <person name="Birren B."/>
        </authorList>
    </citation>
    <scope>NUCLEOTIDE SEQUENCE [LARGE SCALE GENOMIC DNA]</scope>
    <source>
        <strain evidence="3 4">CBS 606.96</strain>
    </source>
</reference>
<dbReference type="GeneID" id="19170152"/>
<feature type="compositionally biased region" description="Low complexity" evidence="2">
    <location>
        <begin position="248"/>
        <end position="260"/>
    </location>
</feature>
<feature type="coiled-coil region" evidence="1">
    <location>
        <begin position="427"/>
        <end position="454"/>
    </location>
</feature>
<feature type="region of interest" description="Disordered" evidence="2">
    <location>
        <begin position="232"/>
        <end position="273"/>
    </location>
</feature>
<dbReference type="Proteomes" id="UP000019478">
    <property type="component" value="Unassembled WGS sequence"/>
</dbReference>
<sequence>MFRFKSADSTLGVDGSAVPARNTIYVGIVEDEILNQEAEDEVPPLALLPPLQEDTPLLQSTSIPPWIRELNNSQTTRHSRASSIVSTRTKFSTTTLQDDARSIDINAGGQHFRISRDGSHITADPPPPYTAPIQLNPRHMGQARSIGTTSLESPHSLRFRHPEENENVDPDYDGASTPRSTLVGPNMVRLSEDISGIQPNTWLTEAVQLLERPLSATLDRPALMDEEVRATTDHVHHETSTLAGGDEPSTISSSSPTATTDLTRPSSLAMPADNNTQVNTQLYLEHGSPPLGGGGPHLQPASVIILPNVHTSPSSRVMEESASAVAPYSDRSNASTSASNGDEPTAIASDATFRLVDRESQGSVVPYEDDNDTPLSMDDENEISLHYARMMRKLDYGHRKALHLKDKELAELREKLHEKDIVLRQQLRAKDFMIDDLKKRLDTLEETTETMLERARNKVEDLWEIRWKARSAQLLDRMKRIEEDARTAIESVCAERAHAQRESSTQ</sequence>
<dbReference type="RefSeq" id="XP_007734352.1">
    <property type="nucleotide sequence ID" value="XM_007736162.1"/>
</dbReference>
<protein>
    <submittedName>
        <fullName evidence="3">Uncharacterized protein</fullName>
    </submittedName>
</protein>
<accession>W9YIV8</accession>
<dbReference type="EMBL" id="AMGY01000005">
    <property type="protein sequence ID" value="EXJ82229.1"/>
    <property type="molecule type" value="Genomic_DNA"/>
</dbReference>
<keyword evidence="1" id="KW-0175">Coiled coil</keyword>
<dbReference type="AlphaFoldDB" id="W9YIV8"/>
<gene>
    <name evidence="3" type="ORF">A1O3_06042</name>
</gene>
<proteinExistence type="predicted"/>
<evidence type="ECO:0000256" key="1">
    <source>
        <dbReference type="SAM" id="Coils"/>
    </source>
</evidence>
<dbReference type="eggNOG" id="ENOG502RQTN">
    <property type="taxonomic scope" value="Eukaryota"/>
</dbReference>
<evidence type="ECO:0000313" key="3">
    <source>
        <dbReference type="EMBL" id="EXJ82229.1"/>
    </source>
</evidence>
<name>W9YIV8_9EURO</name>
<feature type="region of interest" description="Disordered" evidence="2">
    <location>
        <begin position="315"/>
        <end position="349"/>
    </location>
</feature>
<dbReference type="HOGENOM" id="CLU_041439_0_0_1"/>
<dbReference type="OrthoDB" id="5393115at2759"/>
<keyword evidence="4" id="KW-1185">Reference proteome</keyword>
<organism evidence="3 4">
    <name type="scientific">Capronia epimyces CBS 606.96</name>
    <dbReference type="NCBI Taxonomy" id="1182542"/>
    <lineage>
        <taxon>Eukaryota</taxon>
        <taxon>Fungi</taxon>
        <taxon>Dikarya</taxon>
        <taxon>Ascomycota</taxon>
        <taxon>Pezizomycotina</taxon>
        <taxon>Eurotiomycetes</taxon>
        <taxon>Chaetothyriomycetidae</taxon>
        <taxon>Chaetothyriales</taxon>
        <taxon>Herpotrichiellaceae</taxon>
        <taxon>Capronia</taxon>
    </lineage>
</organism>